<feature type="compositionally biased region" description="Acidic residues" evidence="1">
    <location>
        <begin position="64"/>
        <end position="82"/>
    </location>
</feature>
<protein>
    <submittedName>
        <fullName evidence="2">Uncharacterized protein</fullName>
    </submittedName>
</protein>
<evidence type="ECO:0000313" key="3">
    <source>
        <dbReference type="Proteomes" id="UP000533639"/>
    </source>
</evidence>
<reference evidence="2 3" key="1">
    <citation type="submission" date="2020-06" db="EMBL/GenBank/DDBJ databases">
        <authorList>
            <person name="Criscuolo A."/>
        </authorList>
    </citation>
    <scope>NUCLEOTIDE SEQUENCE [LARGE SCALE GENOMIC DNA]</scope>
    <source>
        <strain evidence="2">PXU-55</strain>
    </source>
</reference>
<name>A0A9N8J4H5_9FLAO</name>
<evidence type="ECO:0000313" key="2">
    <source>
        <dbReference type="EMBL" id="CAC9975431.1"/>
    </source>
</evidence>
<dbReference type="Proteomes" id="UP000533639">
    <property type="component" value="Unassembled WGS sequence"/>
</dbReference>
<gene>
    <name evidence="2" type="ORF">FLAPXU55_03144</name>
</gene>
<proteinExistence type="predicted"/>
<comment type="caution">
    <text evidence="2">The sequence shown here is derived from an EMBL/GenBank/DDBJ whole genome shotgun (WGS) entry which is preliminary data.</text>
</comment>
<keyword evidence="3" id="KW-1185">Reference proteome</keyword>
<dbReference type="RefSeq" id="WP_180858867.1">
    <property type="nucleotide sequence ID" value="NZ_CAIJDE010000048.1"/>
</dbReference>
<dbReference type="AlphaFoldDB" id="A0A9N8J4H5"/>
<sequence>MIFDDYYYIPEESTGDMTSYEEQLLLNYDDYLQGNLSNTLTSHKHFNLELDDLEDEFLDDDMESEYDENDWEELENEDDSEPETFLMQS</sequence>
<organism evidence="2 3">
    <name type="scientific">Flavobacterium panici</name>
    <dbReference type="NCBI Taxonomy" id="2654843"/>
    <lineage>
        <taxon>Bacteria</taxon>
        <taxon>Pseudomonadati</taxon>
        <taxon>Bacteroidota</taxon>
        <taxon>Flavobacteriia</taxon>
        <taxon>Flavobacteriales</taxon>
        <taxon>Flavobacteriaceae</taxon>
        <taxon>Flavobacterium</taxon>
    </lineage>
</organism>
<accession>A0A9N8J4H5</accession>
<dbReference type="EMBL" id="CAIJDE010000048">
    <property type="protein sequence ID" value="CAC9975431.1"/>
    <property type="molecule type" value="Genomic_DNA"/>
</dbReference>
<feature type="region of interest" description="Disordered" evidence="1">
    <location>
        <begin position="64"/>
        <end position="89"/>
    </location>
</feature>
<evidence type="ECO:0000256" key="1">
    <source>
        <dbReference type="SAM" id="MobiDB-lite"/>
    </source>
</evidence>